<dbReference type="PATRIC" id="fig|1150625.3.peg.2160"/>
<reference evidence="1 2" key="1">
    <citation type="journal article" date="2016" name="Front. Microbiol.">
        <title>Microevolution Analysis of Bacillus coahuilensis Unveils Differences in Phosphorus Acquisition Strategies and Their Regulation.</title>
        <authorList>
            <person name="Gomez-Lunar Z."/>
            <person name="Hernandez-Gonzalez I."/>
            <person name="Rodriguez-Torres M.D."/>
            <person name="Souza V."/>
            <person name="Olmedo-Alvarez G."/>
        </authorList>
    </citation>
    <scope>NUCLEOTIDE SEQUENCE [LARGE SCALE GENOMIC DNA]</scope>
    <source>
        <strain evidence="2">p1.1.43</strain>
    </source>
</reference>
<dbReference type="GO" id="GO:0032259">
    <property type="term" value="P:methylation"/>
    <property type="evidence" value="ECO:0007669"/>
    <property type="project" value="UniProtKB-KW"/>
</dbReference>
<keyword evidence="1" id="KW-0489">Methyltransferase</keyword>
<keyword evidence="1" id="KW-0808">Transferase</keyword>
<dbReference type="RefSeq" id="WP_010173629.1">
    <property type="nucleotide sequence ID" value="NZ_LDYG01000031.1"/>
</dbReference>
<organism evidence="1 2">
    <name type="scientific">Bacillus coahuilensis p1.1.43</name>
    <dbReference type="NCBI Taxonomy" id="1150625"/>
    <lineage>
        <taxon>Bacteria</taxon>
        <taxon>Bacillati</taxon>
        <taxon>Bacillota</taxon>
        <taxon>Bacilli</taxon>
        <taxon>Bacillales</taxon>
        <taxon>Bacillaceae</taxon>
        <taxon>Bacillus</taxon>
    </lineage>
</organism>
<evidence type="ECO:0000313" key="2">
    <source>
        <dbReference type="Proteomes" id="UP000074108"/>
    </source>
</evidence>
<name>A0A147K7F8_9BACI</name>
<sequence length="234" mass="26714">MNQEKLSLRLEKVTNYIRKGSKLADIGSDHAYLPCYCIQHEICSFAVAGEVVKGPFESALKQVKSVGLEDKIDVRFGSGLEVIEPGEVDCITIAGMGGTLIATILEEGKGKLVGKERLILQPNISAISIRKWLYSNGWEIIYEEIVEEDGKIYEIVVAEKGNQDAPYEELEKEWLFGPFLLKEKSSIFKSKWMHESNQWRKILQALENADETEEVKRKRLELMQKIQWTEELFS</sequence>
<keyword evidence="2" id="KW-1185">Reference proteome</keyword>
<dbReference type="PANTHER" id="PTHR38451:SF1">
    <property type="entry name" value="TRNA (ADENINE(22)-N(1))-METHYLTRANSFERASE"/>
    <property type="match status" value="1"/>
</dbReference>
<dbReference type="Pfam" id="PF04816">
    <property type="entry name" value="TrmK"/>
    <property type="match status" value="1"/>
</dbReference>
<dbReference type="STRING" id="1150625.Q75_10135"/>
<proteinExistence type="predicted"/>
<protein>
    <submittedName>
        <fullName evidence="1">SAM-dependent methyltransferase</fullName>
    </submittedName>
</protein>
<dbReference type="EMBL" id="LDYG01000031">
    <property type="protein sequence ID" value="KUP06009.1"/>
    <property type="molecule type" value="Genomic_DNA"/>
</dbReference>
<dbReference type="OrthoDB" id="5881184at2"/>
<dbReference type="PANTHER" id="PTHR38451">
    <property type="entry name" value="TRNA (ADENINE(22)-N(1))-METHYLTRANSFERASE"/>
    <property type="match status" value="1"/>
</dbReference>
<comment type="caution">
    <text evidence="1">The sequence shown here is derived from an EMBL/GenBank/DDBJ whole genome shotgun (WGS) entry which is preliminary data.</text>
</comment>
<dbReference type="GO" id="GO:0160105">
    <property type="term" value="F:tRNA (adenine(22)-N1)-methyltransferase activity"/>
    <property type="evidence" value="ECO:0007669"/>
    <property type="project" value="InterPro"/>
</dbReference>
<dbReference type="Gene3D" id="3.40.50.150">
    <property type="entry name" value="Vaccinia Virus protein VP39"/>
    <property type="match status" value="1"/>
</dbReference>
<dbReference type="PIRSF" id="PIRSF018637">
    <property type="entry name" value="TrmK"/>
    <property type="match status" value="1"/>
</dbReference>
<gene>
    <name evidence="1" type="ORF">Q75_10135</name>
</gene>
<accession>A0A147K7F8</accession>
<evidence type="ECO:0000313" key="1">
    <source>
        <dbReference type="EMBL" id="KUP06009.1"/>
    </source>
</evidence>
<dbReference type="SUPFAM" id="SSF53335">
    <property type="entry name" value="S-adenosyl-L-methionine-dependent methyltransferases"/>
    <property type="match status" value="1"/>
</dbReference>
<dbReference type="InterPro" id="IPR029063">
    <property type="entry name" value="SAM-dependent_MTases_sf"/>
</dbReference>
<dbReference type="Gene3D" id="1.10.287.1890">
    <property type="match status" value="1"/>
</dbReference>
<dbReference type="AlphaFoldDB" id="A0A147K7F8"/>
<dbReference type="InterPro" id="IPR006901">
    <property type="entry name" value="TrmK"/>
</dbReference>
<dbReference type="Proteomes" id="UP000074108">
    <property type="component" value="Unassembled WGS sequence"/>
</dbReference>